<sequence>MPFPTSVRDDVLVRSGRRCCVCRDFVGRSINVHHIVQEADGGENSIENAIALCPRCHAEAGHYNPRHPLGTKYSPTELRKHRDSWWATIATGNAIPVCNVEVAWKRVYTSQELHTYQLIMRLQNGEDAVQDWKLHIWFPHAVPIRTQNIEQLDDVSFEGKRYASYQISGAKIYRGENLELVGIGKVSLAYDITDEIYRAGRDTNMLFRWTLYLSSGGPLQGSVPWMEMHEF</sequence>
<dbReference type="GO" id="GO:0004519">
    <property type="term" value="F:endonuclease activity"/>
    <property type="evidence" value="ECO:0007669"/>
    <property type="project" value="InterPro"/>
</dbReference>
<name>A0A2T5MI53_9GAMM</name>
<protein>
    <recommendedName>
        <fullName evidence="1">HNH nuclease domain-containing protein</fullName>
    </recommendedName>
</protein>
<dbReference type="AlphaFoldDB" id="A0A2T5MI53"/>
<comment type="caution">
    <text evidence="2">The sequence shown here is derived from an EMBL/GenBank/DDBJ whole genome shotgun (WGS) entry which is preliminary data.</text>
</comment>
<keyword evidence="3" id="KW-1185">Reference proteome</keyword>
<dbReference type="InterPro" id="IPR002711">
    <property type="entry name" value="HNH"/>
</dbReference>
<dbReference type="InterPro" id="IPR003615">
    <property type="entry name" value="HNH_nuc"/>
</dbReference>
<dbReference type="GO" id="GO:0008270">
    <property type="term" value="F:zinc ion binding"/>
    <property type="evidence" value="ECO:0007669"/>
    <property type="project" value="InterPro"/>
</dbReference>
<dbReference type="SMART" id="SM00507">
    <property type="entry name" value="HNHc"/>
    <property type="match status" value="1"/>
</dbReference>
<evidence type="ECO:0000313" key="3">
    <source>
        <dbReference type="Proteomes" id="UP000244248"/>
    </source>
</evidence>
<dbReference type="Pfam" id="PF01844">
    <property type="entry name" value="HNH"/>
    <property type="match status" value="1"/>
</dbReference>
<dbReference type="Gene3D" id="1.10.30.50">
    <property type="match status" value="1"/>
</dbReference>
<gene>
    <name evidence="2" type="ORF">CJD38_06215</name>
</gene>
<reference evidence="2 3" key="1">
    <citation type="submission" date="2018-04" db="EMBL/GenBank/DDBJ databases">
        <title>Novel species isolated from glacier.</title>
        <authorList>
            <person name="Liu Q."/>
            <person name="Xin Y.-H."/>
        </authorList>
    </citation>
    <scope>NUCLEOTIDE SEQUENCE [LARGE SCALE GENOMIC DNA]</scope>
    <source>
        <strain evidence="2 3">GT1R17</strain>
    </source>
</reference>
<accession>A0A2T5MI53</accession>
<proteinExistence type="predicted"/>
<evidence type="ECO:0000313" key="2">
    <source>
        <dbReference type="EMBL" id="PTU32248.1"/>
    </source>
</evidence>
<organism evidence="2 3">
    <name type="scientific">Stenotrophobium rhamnosiphilum</name>
    <dbReference type="NCBI Taxonomy" id="2029166"/>
    <lineage>
        <taxon>Bacteria</taxon>
        <taxon>Pseudomonadati</taxon>
        <taxon>Pseudomonadota</taxon>
        <taxon>Gammaproteobacteria</taxon>
        <taxon>Nevskiales</taxon>
        <taxon>Nevskiaceae</taxon>
        <taxon>Stenotrophobium</taxon>
    </lineage>
</organism>
<feature type="domain" description="HNH nuclease" evidence="1">
    <location>
        <begin position="6"/>
        <end position="58"/>
    </location>
</feature>
<dbReference type="Proteomes" id="UP000244248">
    <property type="component" value="Unassembled WGS sequence"/>
</dbReference>
<dbReference type="EMBL" id="QANS01000002">
    <property type="protein sequence ID" value="PTU32248.1"/>
    <property type="molecule type" value="Genomic_DNA"/>
</dbReference>
<dbReference type="OrthoDB" id="9802640at2"/>
<dbReference type="CDD" id="cd00085">
    <property type="entry name" value="HNHc"/>
    <property type="match status" value="1"/>
</dbReference>
<dbReference type="GO" id="GO:0003676">
    <property type="term" value="F:nucleic acid binding"/>
    <property type="evidence" value="ECO:0007669"/>
    <property type="project" value="InterPro"/>
</dbReference>
<evidence type="ECO:0000259" key="1">
    <source>
        <dbReference type="SMART" id="SM00507"/>
    </source>
</evidence>